<name>A0ABU5GCD5_9ACTO</name>
<protein>
    <recommendedName>
        <fullName evidence="4">DNA primase</fullName>
    </recommendedName>
</protein>
<evidence type="ECO:0000313" key="3">
    <source>
        <dbReference type="Proteomes" id="UP001284901"/>
    </source>
</evidence>
<organism evidence="2 3">
    <name type="scientific">Actinotignum timonense</name>
    <dbReference type="NCBI Taxonomy" id="1870995"/>
    <lineage>
        <taxon>Bacteria</taxon>
        <taxon>Bacillati</taxon>
        <taxon>Actinomycetota</taxon>
        <taxon>Actinomycetes</taxon>
        <taxon>Actinomycetales</taxon>
        <taxon>Actinomycetaceae</taxon>
        <taxon>Actinotignum</taxon>
    </lineage>
</organism>
<comment type="caution">
    <text evidence="2">The sequence shown here is derived from an EMBL/GenBank/DDBJ whole genome shotgun (WGS) entry which is preliminary data.</text>
</comment>
<accession>A0ABU5GCD5</accession>
<evidence type="ECO:0000256" key="1">
    <source>
        <dbReference type="SAM" id="MobiDB-lite"/>
    </source>
</evidence>
<dbReference type="Proteomes" id="UP001284901">
    <property type="component" value="Unassembled WGS sequence"/>
</dbReference>
<keyword evidence="3" id="KW-1185">Reference proteome</keyword>
<feature type="region of interest" description="Disordered" evidence="1">
    <location>
        <begin position="64"/>
        <end position="138"/>
    </location>
</feature>
<evidence type="ECO:0000313" key="2">
    <source>
        <dbReference type="EMBL" id="MDY5146300.1"/>
    </source>
</evidence>
<proteinExistence type="predicted"/>
<dbReference type="EMBL" id="JAWNFY010000010">
    <property type="protein sequence ID" value="MDY5146300.1"/>
    <property type="molecule type" value="Genomic_DNA"/>
</dbReference>
<feature type="compositionally biased region" description="Acidic residues" evidence="1">
    <location>
        <begin position="65"/>
        <end position="132"/>
    </location>
</feature>
<gene>
    <name evidence="2" type="ORF">R6P33_04590</name>
</gene>
<sequence>MATNPRAALDRLIGAFEDFHQAATTADDPEAPAVLEAADKLADAYTIYDDVIFTNFDVETPLDVFDSDSDDFYDDDDDSEDYLYDTDDYDDLDDDDDDSDDDYDDDEDDEDEYPGLDDEDGDDEDDDADEADAAASRA</sequence>
<dbReference type="RefSeq" id="WP_320754494.1">
    <property type="nucleotide sequence ID" value="NZ_JAWNFY010000010.1"/>
</dbReference>
<reference evidence="2 3" key="1">
    <citation type="submission" date="2023-10" db="EMBL/GenBank/DDBJ databases">
        <title>Whole Genome based description of the genera Actinobaculum and Actinotignum reveals a complex phylogenetic relationship within the species included in the genus Actinotignum.</title>
        <authorList>
            <person name="Jensen C.S."/>
            <person name="Dargis R."/>
            <person name="Kemp M."/>
            <person name="Christensen J.J."/>
        </authorList>
    </citation>
    <scope>NUCLEOTIDE SEQUENCE [LARGE SCALE GENOMIC DNA]</scope>
    <source>
        <strain evidence="2 3">SLA_B089</strain>
    </source>
</reference>
<evidence type="ECO:0008006" key="4">
    <source>
        <dbReference type="Google" id="ProtNLM"/>
    </source>
</evidence>